<dbReference type="Pfam" id="PF07980">
    <property type="entry name" value="SusD_RagB"/>
    <property type="match status" value="1"/>
</dbReference>
<dbReference type="STRING" id="1419482.SAMN05444266_112144"/>
<dbReference type="EMBL" id="FRBL01000012">
    <property type="protein sequence ID" value="SHM87392.1"/>
    <property type="molecule type" value="Genomic_DNA"/>
</dbReference>
<evidence type="ECO:0000256" key="3">
    <source>
        <dbReference type="ARBA" id="ARBA00022729"/>
    </source>
</evidence>
<dbReference type="Pfam" id="PF14322">
    <property type="entry name" value="SusD-like_3"/>
    <property type="match status" value="1"/>
</dbReference>
<evidence type="ECO:0000256" key="4">
    <source>
        <dbReference type="ARBA" id="ARBA00023136"/>
    </source>
</evidence>
<evidence type="ECO:0000256" key="5">
    <source>
        <dbReference type="ARBA" id="ARBA00023237"/>
    </source>
</evidence>
<dbReference type="InterPro" id="IPR011990">
    <property type="entry name" value="TPR-like_helical_dom_sf"/>
</dbReference>
<dbReference type="PROSITE" id="PS51257">
    <property type="entry name" value="PROKAR_LIPOPROTEIN"/>
    <property type="match status" value="1"/>
</dbReference>
<gene>
    <name evidence="8" type="ORF">SAMN05444266_112144</name>
</gene>
<keyword evidence="5" id="KW-0998">Cell outer membrane</keyword>
<feature type="domain" description="SusD-like N-terminal" evidence="7">
    <location>
        <begin position="18"/>
        <end position="237"/>
    </location>
</feature>
<comment type="subcellular location">
    <subcellularLocation>
        <location evidence="1">Cell outer membrane</location>
    </subcellularLocation>
</comment>
<organism evidence="8 9">
    <name type="scientific">Chitinophaga jiangningensis</name>
    <dbReference type="NCBI Taxonomy" id="1419482"/>
    <lineage>
        <taxon>Bacteria</taxon>
        <taxon>Pseudomonadati</taxon>
        <taxon>Bacteroidota</taxon>
        <taxon>Chitinophagia</taxon>
        <taxon>Chitinophagales</taxon>
        <taxon>Chitinophagaceae</taxon>
        <taxon>Chitinophaga</taxon>
    </lineage>
</organism>
<dbReference type="Gene3D" id="1.25.40.900">
    <property type="match status" value="1"/>
</dbReference>
<dbReference type="GO" id="GO:0009279">
    <property type="term" value="C:cell outer membrane"/>
    <property type="evidence" value="ECO:0007669"/>
    <property type="project" value="UniProtKB-SubCell"/>
</dbReference>
<dbReference type="CDD" id="cd08977">
    <property type="entry name" value="SusD"/>
    <property type="match status" value="1"/>
</dbReference>
<dbReference type="SUPFAM" id="SSF48452">
    <property type="entry name" value="TPR-like"/>
    <property type="match status" value="1"/>
</dbReference>
<accession>A0A1M7M9K1</accession>
<sequence length="477" mass="52427">MKKLYIIAALFLSSCSKDFLDKQPQQNTDLNSAFVDMASGRASLNGMYSLMKGVNYYGRSLYVTADLLSDNAYLSSSNSKRYLQFDSYTTNSTNGDARNMWNTLYQVVVNANLMIQSGNKLQVGASDSTEKAQIMGEAYAVRALAYFDLMKLFAQPYNFTADGSHLGVPLVTETTADAGAIISPARDQAAKVYAQIEADLVKAVGLIPATPVGYTLSSNKGRISLYGAKALLARLYLYEGKWADAETQTTDIITANKYSLLAKDKLATDFQLENNGETIFEILYLTTDNLGTDAMVNFCLQGGSYGDMLATDDLYNGYEATDVRRSFVVKGKRSGAENPAILINKYQNKSTYLEGMKVVRLAEVYLTRAEARKMQGKDALAAADVDVIRTRALGTVAPTTATGDALLTIIKNERRKELCFEGHRLFDLTRWKQSFTKFKTGGATLSITYPNNKTILPIPLDEINANPNIAGQQNPDY</sequence>
<reference evidence="8 9" key="1">
    <citation type="submission" date="2016-11" db="EMBL/GenBank/DDBJ databases">
        <authorList>
            <person name="Jaros S."/>
            <person name="Januszkiewicz K."/>
            <person name="Wedrychowicz H."/>
        </authorList>
    </citation>
    <scope>NUCLEOTIDE SEQUENCE [LARGE SCALE GENOMIC DNA]</scope>
    <source>
        <strain evidence="8 9">DSM 27406</strain>
    </source>
</reference>
<name>A0A1M7M9K1_9BACT</name>
<proteinExistence type="inferred from homology"/>
<evidence type="ECO:0000256" key="2">
    <source>
        <dbReference type="ARBA" id="ARBA00006275"/>
    </source>
</evidence>
<feature type="domain" description="RagB/SusD" evidence="6">
    <location>
        <begin position="346"/>
        <end position="477"/>
    </location>
</feature>
<dbReference type="OrthoDB" id="1080118at2"/>
<dbReference type="InterPro" id="IPR012944">
    <property type="entry name" value="SusD_RagB_dom"/>
</dbReference>
<keyword evidence="4" id="KW-0472">Membrane</keyword>
<evidence type="ECO:0000259" key="6">
    <source>
        <dbReference type="Pfam" id="PF07980"/>
    </source>
</evidence>
<dbReference type="Gene3D" id="2.20.20.130">
    <property type="match status" value="1"/>
</dbReference>
<dbReference type="Gene3D" id="1.25.40.390">
    <property type="match status" value="1"/>
</dbReference>
<evidence type="ECO:0000313" key="8">
    <source>
        <dbReference type="EMBL" id="SHM87392.1"/>
    </source>
</evidence>
<protein>
    <submittedName>
        <fullName evidence="8">SusD family protein</fullName>
    </submittedName>
</protein>
<evidence type="ECO:0000259" key="7">
    <source>
        <dbReference type="Pfam" id="PF14322"/>
    </source>
</evidence>
<dbReference type="InterPro" id="IPR033985">
    <property type="entry name" value="SusD-like_N"/>
</dbReference>
<dbReference type="Proteomes" id="UP000184420">
    <property type="component" value="Unassembled WGS sequence"/>
</dbReference>
<evidence type="ECO:0000313" key="9">
    <source>
        <dbReference type="Proteomes" id="UP000184420"/>
    </source>
</evidence>
<dbReference type="RefSeq" id="WP_073087177.1">
    <property type="nucleotide sequence ID" value="NZ_FRBL01000012.1"/>
</dbReference>
<evidence type="ECO:0000256" key="1">
    <source>
        <dbReference type="ARBA" id="ARBA00004442"/>
    </source>
</evidence>
<keyword evidence="9" id="KW-1185">Reference proteome</keyword>
<comment type="similarity">
    <text evidence="2">Belongs to the SusD family.</text>
</comment>
<keyword evidence="3" id="KW-0732">Signal</keyword>
<dbReference type="AlphaFoldDB" id="A0A1M7M9K1"/>